<protein>
    <submittedName>
        <fullName evidence="4">Coiled-coil domain-containing protein 176</fullName>
    </submittedName>
</protein>
<sequence length="163" mass="18925">MKMKEEMKNAKLEHENNALRAELAHQKLLNAHMTLQTMMEEYQNKQQQNFDDLTEKLKERKRKMDESLKSVQTMVDAELEAEKQSNAIAEIEQKSGKLEKYQKEEQLNIVRLQKTVATLKIGLSFSVNIKQEKNQIYLLRPNPSKSMGFHGMSPDSRSLSSID</sequence>
<accession>A0A183CE74</accession>
<name>A0A183CE74_GLOPA</name>
<dbReference type="AlphaFoldDB" id="A0A183CE74"/>
<evidence type="ECO:0000313" key="3">
    <source>
        <dbReference type="Proteomes" id="UP000050741"/>
    </source>
</evidence>
<proteinExistence type="predicted"/>
<feature type="region of interest" description="Disordered" evidence="2">
    <location>
        <begin position="143"/>
        <end position="163"/>
    </location>
</feature>
<dbReference type="WBParaSite" id="GPLIN_001117800">
    <property type="protein sequence ID" value="GPLIN_001117800"/>
    <property type="gene ID" value="GPLIN_001117800"/>
</dbReference>
<keyword evidence="3" id="KW-1185">Reference proteome</keyword>
<keyword evidence="1" id="KW-0175">Coiled coil</keyword>
<reference evidence="4" key="2">
    <citation type="submission" date="2016-06" db="UniProtKB">
        <authorList>
            <consortium name="WormBaseParasite"/>
        </authorList>
    </citation>
    <scope>IDENTIFICATION</scope>
</reference>
<organism evidence="3 4">
    <name type="scientific">Globodera pallida</name>
    <name type="common">Potato cyst nematode worm</name>
    <name type="synonym">Heterodera pallida</name>
    <dbReference type="NCBI Taxonomy" id="36090"/>
    <lineage>
        <taxon>Eukaryota</taxon>
        <taxon>Metazoa</taxon>
        <taxon>Ecdysozoa</taxon>
        <taxon>Nematoda</taxon>
        <taxon>Chromadorea</taxon>
        <taxon>Rhabditida</taxon>
        <taxon>Tylenchina</taxon>
        <taxon>Tylenchomorpha</taxon>
        <taxon>Tylenchoidea</taxon>
        <taxon>Heteroderidae</taxon>
        <taxon>Heteroderinae</taxon>
        <taxon>Globodera</taxon>
    </lineage>
</organism>
<evidence type="ECO:0000256" key="2">
    <source>
        <dbReference type="SAM" id="MobiDB-lite"/>
    </source>
</evidence>
<dbReference type="Proteomes" id="UP000050741">
    <property type="component" value="Unassembled WGS sequence"/>
</dbReference>
<feature type="coiled-coil region" evidence="1">
    <location>
        <begin position="2"/>
        <end position="104"/>
    </location>
</feature>
<reference evidence="3" key="1">
    <citation type="submission" date="2014-05" db="EMBL/GenBank/DDBJ databases">
        <title>The genome and life-stage specific transcriptomes of Globodera pallida elucidate key aspects of plant parasitism by a cyst nematode.</title>
        <authorList>
            <person name="Cotton J.A."/>
            <person name="Lilley C.J."/>
            <person name="Jones L.M."/>
            <person name="Kikuchi T."/>
            <person name="Reid A.J."/>
            <person name="Thorpe P."/>
            <person name="Tsai I.J."/>
            <person name="Beasley H."/>
            <person name="Blok V."/>
            <person name="Cock P.J.A."/>
            <person name="Van den Akker S.E."/>
            <person name="Holroyd N."/>
            <person name="Hunt M."/>
            <person name="Mantelin S."/>
            <person name="Naghra H."/>
            <person name="Pain A."/>
            <person name="Palomares-Rius J.E."/>
            <person name="Zarowiecki M."/>
            <person name="Berriman M."/>
            <person name="Jones J.T."/>
            <person name="Urwin P.E."/>
        </authorList>
    </citation>
    <scope>NUCLEOTIDE SEQUENCE [LARGE SCALE GENOMIC DNA]</scope>
    <source>
        <strain evidence="3">Lindley</strain>
    </source>
</reference>
<evidence type="ECO:0000313" key="4">
    <source>
        <dbReference type="WBParaSite" id="GPLIN_001117800"/>
    </source>
</evidence>
<evidence type="ECO:0000256" key="1">
    <source>
        <dbReference type="SAM" id="Coils"/>
    </source>
</evidence>